<comment type="caution">
    <text evidence="1">The sequence shown here is derived from an EMBL/GenBank/DDBJ whole genome shotgun (WGS) entry which is preliminary data.</text>
</comment>
<reference evidence="1" key="1">
    <citation type="submission" date="2020-05" db="EMBL/GenBank/DDBJ databases">
        <title>Large-scale comparative analyses of tick genomes elucidate their genetic diversity and vector capacities.</title>
        <authorList>
            <person name="Jia N."/>
            <person name="Wang J."/>
            <person name="Shi W."/>
            <person name="Du L."/>
            <person name="Sun Y."/>
            <person name="Zhan W."/>
            <person name="Jiang J."/>
            <person name="Wang Q."/>
            <person name="Zhang B."/>
            <person name="Ji P."/>
            <person name="Sakyi L.B."/>
            <person name="Cui X."/>
            <person name="Yuan T."/>
            <person name="Jiang B."/>
            <person name="Yang W."/>
            <person name="Lam T.T.-Y."/>
            <person name="Chang Q."/>
            <person name="Ding S."/>
            <person name="Wang X."/>
            <person name="Zhu J."/>
            <person name="Ruan X."/>
            <person name="Zhao L."/>
            <person name="Wei J."/>
            <person name="Que T."/>
            <person name="Du C."/>
            <person name="Cheng J."/>
            <person name="Dai P."/>
            <person name="Han X."/>
            <person name="Huang E."/>
            <person name="Gao Y."/>
            <person name="Liu J."/>
            <person name="Shao H."/>
            <person name="Ye R."/>
            <person name="Li L."/>
            <person name="Wei W."/>
            <person name="Wang X."/>
            <person name="Wang C."/>
            <person name="Yang T."/>
            <person name="Huo Q."/>
            <person name="Li W."/>
            <person name="Guo W."/>
            <person name="Chen H."/>
            <person name="Zhou L."/>
            <person name="Ni X."/>
            <person name="Tian J."/>
            <person name="Zhou Y."/>
            <person name="Sheng Y."/>
            <person name="Liu T."/>
            <person name="Pan Y."/>
            <person name="Xia L."/>
            <person name="Li J."/>
            <person name="Zhao F."/>
            <person name="Cao W."/>
        </authorList>
    </citation>
    <scope>NUCLEOTIDE SEQUENCE</scope>
    <source>
        <strain evidence="1">Hyas-2018</strain>
    </source>
</reference>
<gene>
    <name evidence="1" type="ORF">HPB50_013812</name>
</gene>
<accession>A0ACB7RV64</accession>
<evidence type="ECO:0000313" key="1">
    <source>
        <dbReference type="EMBL" id="KAH6926075.1"/>
    </source>
</evidence>
<dbReference type="Proteomes" id="UP000821845">
    <property type="component" value="Chromosome 7"/>
</dbReference>
<protein>
    <submittedName>
        <fullName evidence="1">Uncharacterized protein</fullName>
    </submittedName>
</protein>
<evidence type="ECO:0000313" key="2">
    <source>
        <dbReference type="Proteomes" id="UP000821845"/>
    </source>
</evidence>
<organism evidence="1 2">
    <name type="scientific">Hyalomma asiaticum</name>
    <name type="common">Tick</name>
    <dbReference type="NCBI Taxonomy" id="266040"/>
    <lineage>
        <taxon>Eukaryota</taxon>
        <taxon>Metazoa</taxon>
        <taxon>Ecdysozoa</taxon>
        <taxon>Arthropoda</taxon>
        <taxon>Chelicerata</taxon>
        <taxon>Arachnida</taxon>
        <taxon>Acari</taxon>
        <taxon>Parasitiformes</taxon>
        <taxon>Ixodida</taxon>
        <taxon>Ixodoidea</taxon>
        <taxon>Ixodidae</taxon>
        <taxon>Hyalomminae</taxon>
        <taxon>Hyalomma</taxon>
    </lineage>
</organism>
<proteinExistence type="predicted"/>
<name>A0ACB7RV64_HYAAI</name>
<keyword evidence="2" id="KW-1185">Reference proteome</keyword>
<dbReference type="EMBL" id="CM023487">
    <property type="protein sequence ID" value="KAH6926075.1"/>
    <property type="molecule type" value="Genomic_DNA"/>
</dbReference>
<sequence>MIGEAVSERQRIKSLLDKKKAELERQHEEVRKTLEEERSQAAHKCNQEYERKCSELDSSLSQNPNLFATAEPSDLRRQSTAL</sequence>